<evidence type="ECO:0000313" key="1">
    <source>
        <dbReference type="EMBL" id="KJH40046.1"/>
    </source>
</evidence>
<accession>A0A0D8XC42</accession>
<gene>
    <name evidence="1" type="ORF">DICVIV_14040</name>
</gene>
<sequence length="88" mass="9485">MMKMVYCQVVGGSVVMTCTPTAADCNLPADLKPIPPKHLSITGSVRTTNVIMANWSREMWKIVLGRVVRSLKSGPLASSFYAASVTVN</sequence>
<dbReference type="AlphaFoldDB" id="A0A0D8XC42"/>
<protein>
    <submittedName>
        <fullName evidence="1">Uncharacterized protein</fullName>
    </submittedName>
</protein>
<dbReference type="Proteomes" id="UP000053766">
    <property type="component" value="Unassembled WGS sequence"/>
</dbReference>
<organism evidence="1 2">
    <name type="scientific">Dictyocaulus viviparus</name>
    <name type="common">Bovine lungworm</name>
    <dbReference type="NCBI Taxonomy" id="29172"/>
    <lineage>
        <taxon>Eukaryota</taxon>
        <taxon>Metazoa</taxon>
        <taxon>Ecdysozoa</taxon>
        <taxon>Nematoda</taxon>
        <taxon>Chromadorea</taxon>
        <taxon>Rhabditida</taxon>
        <taxon>Rhabditina</taxon>
        <taxon>Rhabditomorpha</taxon>
        <taxon>Strongyloidea</taxon>
        <taxon>Metastrongylidae</taxon>
        <taxon>Dictyocaulus</taxon>
    </lineage>
</organism>
<dbReference type="OrthoDB" id="5836304at2759"/>
<dbReference type="EMBL" id="KN718307">
    <property type="protein sequence ID" value="KJH40046.1"/>
    <property type="molecule type" value="Genomic_DNA"/>
</dbReference>
<reference evidence="1 2" key="1">
    <citation type="submission" date="2013-11" db="EMBL/GenBank/DDBJ databases">
        <title>Draft genome of the bovine lungworm Dictyocaulus viviparus.</title>
        <authorList>
            <person name="Mitreva M."/>
        </authorList>
    </citation>
    <scope>NUCLEOTIDE SEQUENCE [LARGE SCALE GENOMIC DNA]</scope>
    <source>
        <strain evidence="1 2">HannoverDv2000</strain>
    </source>
</reference>
<proteinExistence type="predicted"/>
<name>A0A0D8XC42_DICVI</name>
<reference evidence="2" key="2">
    <citation type="journal article" date="2016" name="Sci. Rep.">
        <title>Dictyocaulus viviparus genome, variome and transcriptome elucidate lungworm biology and support future intervention.</title>
        <authorList>
            <person name="McNulty S.N."/>
            <person name="Strube C."/>
            <person name="Rosa B.A."/>
            <person name="Martin J.C."/>
            <person name="Tyagi R."/>
            <person name="Choi Y.J."/>
            <person name="Wang Q."/>
            <person name="Hallsworth Pepin K."/>
            <person name="Zhang X."/>
            <person name="Ozersky P."/>
            <person name="Wilson R.K."/>
            <person name="Sternberg P.W."/>
            <person name="Gasser R.B."/>
            <person name="Mitreva M."/>
        </authorList>
    </citation>
    <scope>NUCLEOTIDE SEQUENCE [LARGE SCALE GENOMIC DNA]</scope>
    <source>
        <strain evidence="2">HannoverDv2000</strain>
    </source>
</reference>
<keyword evidence="2" id="KW-1185">Reference proteome</keyword>
<evidence type="ECO:0000313" key="2">
    <source>
        <dbReference type="Proteomes" id="UP000053766"/>
    </source>
</evidence>